<gene>
    <name evidence="1" type="ORF">OUZ56_022721</name>
</gene>
<comment type="caution">
    <text evidence="1">The sequence shown here is derived from an EMBL/GenBank/DDBJ whole genome shotgun (WGS) entry which is preliminary data.</text>
</comment>
<evidence type="ECO:0000313" key="1">
    <source>
        <dbReference type="EMBL" id="KAK4029755.1"/>
    </source>
</evidence>
<proteinExistence type="predicted"/>
<sequence length="70" mass="8108">MDDCDLTKNRKSGNNLCCFSKSEDLGHVSELDKTKPFRSGFNKDSDFWVRLGVSELDFELLVKLEHRRIS</sequence>
<name>A0ABR0AX99_9CRUS</name>
<keyword evidence="2" id="KW-1185">Reference proteome</keyword>
<dbReference type="EMBL" id="JAOYFB010000039">
    <property type="protein sequence ID" value="KAK4029755.1"/>
    <property type="molecule type" value="Genomic_DNA"/>
</dbReference>
<accession>A0ABR0AX99</accession>
<protein>
    <submittedName>
        <fullName evidence="1">Uncharacterized protein</fullName>
    </submittedName>
</protein>
<evidence type="ECO:0000313" key="2">
    <source>
        <dbReference type="Proteomes" id="UP001234178"/>
    </source>
</evidence>
<organism evidence="1 2">
    <name type="scientific">Daphnia magna</name>
    <dbReference type="NCBI Taxonomy" id="35525"/>
    <lineage>
        <taxon>Eukaryota</taxon>
        <taxon>Metazoa</taxon>
        <taxon>Ecdysozoa</taxon>
        <taxon>Arthropoda</taxon>
        <taxon>Crustacea</taxon>
        <taxon>Branchiopoda</taxon>
        <taxon>Diplostraca</taxon>
        <taxon>Cladocera</taxon>
        <taxon>Anomopoda</taxon>
        <taxon>Daphniidae</taxon>
        <taxon>Daphnia</taxon>
    </lineage>
</organism>
<dbReference type="Proteomes" id="UP001234178">
    <property type="component" value="Unassembled WGS sequence"/>
</dbReference>
<reference evidence="1 2" key="1">
    <citation type="journal article" date="2023" name="Nucleic Acids Res.">
        <title>The hologenome of Daphnia magna reveals possible DNA methylation and microbiome-mediated evolution of the host genome.</title>
        <authorList>
            <person name="Chaturvedi A."/>
            <person name="Li X."/>
            <person name="Dhandapani V."/>
            <person name="Marshall H."/>
            <person name="Kissane S."/>
            <person name="Cuenca-Cambronero M."/>
            <person name="Asole G."/>
            <person name="Calvet F."/>
            <person name="Ruiz-Romero M."/>
            <person name="Marangio P."/>
            <person name="Guigo R."/>
            <person name="Rago D."/>
            <person name="Mirbahai L."/>
            <person name="Eastwood N."/>
            <person name="Colbourne J.K."/>
            <person name="Zhou J."/>
            <person name="Mallon E."/>
            <person name="Orsini L."/>
        </authorList>
    </citation>
    <scope>NUCLEOTIDE SEQUENCE [LARGE SCALE GENOMIC DNA]</scope>
    <source>
        <strain evidence="1">LRV0_1</strain>
    </source>
</reference>